<dbReference type="EMBL" id="CP003382">
    <property type="protein sequence ID" value="AFZ68125.1"/>
    <property type="molecule type" value="Genomic_DNA"/>
</dbReference>
<sequence length="282" mass="29490">MTREPYGPAGALSRLRAQLELLTPAQRRTASYVLASPQKVLYQTVTEVAEASSAGEATVIRLTRDLGFRGFQDFKLALAADLAAPAASEAVGASSRGLIARAAQHADTAIRETRKVLGEADLQAALDALAAAPRVLICGQGASGVTALDFAYKLLRLGLNVNATLDPHLATMYAATLPPGSVALGISRSGSTVDTVQVLRVAQERGLFTVALTHRAKSPITRHADCALYTASPEDPLDGGAIASKIGQLLVLEALFLGLTLRLPDARQAIHDTAAAVVDKSY</sequence>
<dbReference type="KEGG" id="dpd:Deipe_2660"/>
<dbReference type="Gene3D" id="3.40.50.10490">
    <property type="entry name" value="Glucose-6-phosphate isomerase like protein, domain 1"/>
    <property type="match status" value="1"/>
</dbReference>
<dbReference type="GO" id="GO:0003700">
    <property type="term" value="F:DNA-binding transcription factor activity"/>
    <property type="evidence" value="ECO:0007669"/>
    <property type="project" value="InterPro"/>
</dbReference>
<dbReference type="InterPro" id="IPR047640">
    <property type="entry name" value="RpiR-like"/>
</dbReference>
<dbReference type="RefSeq" id="WP_015236427.1">
    <property type="nucleotide sequence ID" value="NC_019793.1"/>
</dbReference>
<proteinExistence type="predicted"/>
<dbReference type="GO" id="GO:0097367">
    <property type="term" value="F:carbohydrate derivative binding"/>
    <property type="evidence" value="ECO:0007669"/>
    <property type="project" value="InterPro"/>
</dbReference>
<evidence type="ECO:0000259" key="5">
    <source>
        <dbReference type="PROSITE" id="PS51464"/>
    </source>
</evidence>
<dbReference type="InterPro" id="IPR009057">
    <property type="entry name" value="Homeodomain-like_sf"/>
</dbReference>
<evidence type="ECO:0000313" key="6">
    <source>
        <dbReference type="EMBL" id="AFZ68125.1"/>
    </source>
</evidence>
<dbReference type="Gene3D" id="1.10.10.10">
    <property type="entry name" value="Winged helix-like DNA-binding domain superfamily/Winged helix DNA-binding domain"/>
    <property type="match status" value="1"/>
</dbReference>
<keyword evidence="7" id="KW-1185">Reference proteome</keyword>
<gene>
    <name evidence="6" type="ordered locus">Deipe_2660</name>
</gene>
<dbReference type="STRING" id="937777.Deipe_2660"/>
<dbReference type="PANTHER" id="PTHR30514">
    <property type="entry name" value="GLUCOKINASE"/>
    <property type="match status" value="1"/>
</dbReference>
<dbReference type="SUPFAM" id="SSF53697">
    <property type="entry name" value="SIS domain"/>
    <property type="match status" value="1"/>
</dbReference>
<organism evidence="6 7">
    <name type="scientific">Deinococcus peraridilitoris (strain DSM 19664 / LMG 22246 / CIP 109416 / KR-200)</name>
    <dbReference type="NCBI Taxonomy" id="937777"/>
    <lineage>
        <taxon>Bacteria</taxon>
        <taxon>Thermotogati</taxon>
        <taxon>Deinococcota</taxon>
        <taxon>Deinococci</taxon>
        <taxon>Deinococcales</taxon>
        <taxon>Deinococcaceae</taxon>
        <taxon>Deinococcus</taxon>
    </lineage>
</organism>
<dbReference type="AlphaFoldDB" id="L0A560"/>
<dbReference type="Proteomes" id="UP000010467">
    <property type="component" value="Chromosome"/>
</dbReference>
<dbReference type="eggNOG" id="COG1737">
    <property type="taxonomic scope" value="Bacteria"/>
</dbReference>
<dbReference type="InterPro" id="IPR035472">
    <property type="entry name" value="RpiR-like_SIS"/>
</dbReference>
<name>L0A560_DEIPD</name>
<dbReference type="GO" id="GO:0003677">
    <property type="term" value="F:DNA binding"/>
    <property type="evidence" value="ECO:0007669"/>
    <property type="project" value="UniProtKB-KW"/>
</dbReference>
<feature type="domain" description="SIS" evidence="5">
    <location>
        <begin position="125"/>
        <end position="265"/>
    </location>
</feature>
<evidence type="ECO:0000313" key="7">
    <source>
        <dbReference type="Proteomes" id="UP000010467"/>
    </source>
</evidence>
<feature type="domain" description="HTH rpiR-type" evidence="4">
    <location>
        <begin position="9"/>
        <end position="85"/>
    </location>
</feature>
<dbReference type="InterPro" id="IPR000281">
    <property type="entry name" value="HTH_RpiR"/>
</dbReference>
<dbReference type="Pfam" id="PF01380">
    <property type="entry name" value="SIS"/>
    <property type="match status" value="1"/>
</dbReference>
<accession>L0A560</accession>
<dbReference type="PANTHER" id="PTHR30514:SF1">
    <property type="entry name" value="HTH-TYPE TRANSCRIPTIONAL REGULATOR HEXR-RELATED"/>
    <property type="match status" value="1"/>
</dbReference>
<dbReference type="SUPFAM" id="SSF46689">
    <property type="entry name" value="Homeodomain-like"/>
    <property type="match status" value="1"/>
</dbReference>
<dbReference type="PATRIC" id="fig|937777.3.peg.2669"/>
<evidence type="ECO:0000259" key="4">
    <source>
        <dbReference type="PROSITE" id="PS51071"/>
    </source>
</evidence>
<dbReference type="InterPro" id="IPR046348">
    <property type="entry name" value="SIS_dom_sf"/>
</dbReference>
<evidence type="ECO:0000256" key="2">
    <source>
        <dbReference type="ARBA" id="ARBA00023125"/>
    </source>
</evidence>
<dbReference type="CDD" id="cd05013">
    <property type="entry name" value="SIS_RpiR"/>
    <property type="match status" value="1"/>
</dbReference>
<dbReference type="InterPro" id="IPR036388">
    <property type="entry name" value="WH-like_DNA-bd_sf"/>
</dbReference>
<keyword evidence="3" id="KW-0804">Transcription</keyword>
<dbReference type="Pfam" id="PF01418">
    <property type="entry name" value="HTH_6"/>
    <property type="match status" value="1"/>
</dbReference>
<evidence type="ECO:0000256" key="1">
    <source>
        <dbReference type="ARBA" id="ARBA00023015"/>
    </source>
</evidence>
<keyword evidence="1" id="KW-0805">Transcription regulation</keyword>
<keyword evidence="2" id="KW-0238">DNA-binding</keyword>
<dbReference type="PROSITE" id="PS51071">
    <property type="entry name" value="HTH_RPIR"/>
    <property type="match status" value="1"/>
</dbReference>
<dbReference type="PROSITE" id="PS51464">
    <property type="entry name" value="SIS"/>
    <property type="match status" value="1"/>
</dbReference>
<dbReference type="OrthoDB" id="3684496at2"/>
<reference evidence="7" key="1">
    <citation type="submission" date="2012-03" db="EMBL/GenBank/DDBJ databases">
        <title>Complete sequence of chromosome of Deinococcus peraridilitoris DSM 19664.</title>
        <authorList>
            <person name="Lucas S."/>
            <person name="Copeland A."/>
            <person name="Lapidus A."/>
            <person name="Glavina del Rio T."/>
            <person name="Dalin E."/>
            <person name="Tice H."/>
            <person name="Bruce D."/>
            <person name="Goodwin L."/>
            <person name="Pitluck S."/>
            <person name="Peters L."/>
            <person name="Mikhailova N."/>
            <person name="Lu M."/>
            <person name="Kyrpides N."/>
            <person name="Mavromatis K."/>
            <person name="Ivanova N."/>
            <person name="Brettin T."/>
            <person name="Detter J.C."/>
            <person name="Han C."/>
            <person name="Larimer F."/>
            <person name="Land M."/>
            <person name="Hauser L."/>
            <person name="Markowitz V."/>
            <person name="Cheng J.-F."/>
            <person name="Hugenholtz P."/>
            <person name="Woyke T."/>
            <person name="Wu D."/>
            <person name="Pukall R."/>
            <person name="Steenblock K."/>
            <person name="Brambilla E."/>
            <person name="Klenk H.-P."/>
            <person name="Eisen J.A."/>
        </authorList>
    </citation>
    <scope>NUCLEOTIDE SEQUENCE [LARGE SCALE GENOMIC DNA]</scope>
    <source>
        <strain evidence="7">DSM 19664 / LMG 22246 / CIP 109416 / KR-200</strain>
    </source>
</reference>
<dbReference type="GO" id="GO:1901135">
    <property type="term" value="P:carbohydrate derivative metabolic process"/>
    <property type="evidence" value="ECO:0007669"/>
    <property type="project" value="InterPro"/>
</dbReference>
<protein>
    <submittedName>
        <fullName evidence="6">Transcriptional regulator</fullName>
    </submittedName>
</protein>
<evidence type="ECO:0000256" key="3">
    <source>
        <dbReference type="ARBA" id="ARBA00023163"/>
    </source>
</evidence>
<dbReference type="InterPro" id="IPR001347">
    <property type="entry name" value="SIS_dom"/>
</dbReference>
<dbReference type="HOGENOM" id="CLU_055769_0_3_0"/>